<keyword evidence="2 4" id="KW-0863">Zinc-finger</keyword>
<dbReference type="InterPro" id="IPR001965">
    <property type="entry name" value="Znf_PHD"/>
</dbReference>
<feature type="region of interest" description="Disordered" evidence="6">
    <location>
        <begin position="461"/>
        <end position="544"/>
    </location>
</feature>
<keyword evidence="5" id="KW-0175">Coiled coil</keyword>
<dbReference type="SMART" id="SM00249">
    <property type="entry name" value="PHD"/>
    <property type="match status" value="2"/>
</dbReference>
<dbReference type="PANTHER" id="PTHR45975">
    <property type="entry name" value="NUCLEOSOME-REMODELING FACTOR SUBUNIT BPTF"/>
    <property type="match status" value="1"/>
</dbReference>
<evidence type="ECO:0000256" key="6">
    <source>
        <dbReference type="SAM" id="MobiDB-lite"/>
    </source>
</evidence>
<feature type="domain" description="PHD-type" evidence="7">
    <location>
        <begin position="721"/>
        <end position="772"/>
    </location>
</feature>
<dbReference type="InterPro" id="IPR019787">
    <property type="entry name" value="Znf_PHD-finger"/>
</dbReference>
<evidence type="ECO:0000256" key="1">
    <source>
        <dbReference type="ARBA" id="ARBA00022723"/>
    </source>
</evidence>
<dbReference type="InterPro" id="IPR038028">
    <property type="entry name" value="BPTF"/>
</dbReference>
<dbReference type="GO" id="GO:0008270">
    <property type="term" value="F:zinc ion binding"/>
    <property type="evidence" value="ECO:0007669"/>
    <property type="project" value="UniProtKB-KW"/>
</dbReference>
<dbReference type="PROSITE" id="PS50016">
    <property type="entry name" value="ZF_PHD_2"/>
    <property type="match status" value="1"/>
</dbReference>
<evidence type="ECO:0000256" key="2">
    <source>
        <dbReference type="ARBA" id="ARBA00022771"/>
    </source>
</evidence>
<evidence type="ECO:0000313" key="9">
    <source>
        <dbReference type="Proteomes" id="UP001175271"/>
    </source>
</evidence>
<evidence type="ECO:0000256" key="3">
    <source>
        <dbReference type="ARBA" id="ARBA00022833"/>
    </source>
</evidence>
<feature type="compositionally biased region" description="Basic and acidic residues" evidence="6">
    <location>
        <begin position="489"/>
        <end position="503"/>
    </location>
</feature>
<dbReference type="GO" id="GO:0000978">
    <property type="term" value="F:RNA polymerase II cis-regulatory region sequence-specific DNA binding"/>
    <property type="evidence" value="ECO:0007669"/>
    <property type="project" value="TreeGrafter"/>
</dbReference>
<dbReference type="Gene3D" id="3.30.40.10">
    <property type="entry name" value="Zinc/RING finger domain, C3HC4 (zinc finger)"/>
    <property type="match status" value="2"/>
</dbReference>
<dbReference type="GO" id="GO:0016589">
    <property type="term" value="C:NURF complex"/>
    <property type="evidence" value="ECO:0007669"/>
    <property type="project" value="InterPro"/>
</dbReference>
<feature type="compositionally biased region" description="Basic and acidic residues" evidence="6">
    <location>
        <begin position="609"/>
        <end position="624"/>
    </location>
</feature>
<organism evidence="8 9">
    <name type="scientific">Steinernema hermaphroditum</name>
    <dbReference type="NCBI Taxonomy" id="289476"/>
    <lineage>
        <taxon>Eukaryota</taxon>
        <taxon>Metazoa</taxon>
        <taxon>Ecdysozoa</taxon>
        <taxon>Nematoda</taxon>
        <taxon>Chromadorea</taxon>
        <taxon>Rhabditida</taxon>
        <taxon>Tylenchina</taxon>
        <taxon>Panagrolaimomorpha</taxon>
        <taxon>Strongyloidoidea</taxon>
        <taxon>Steinernematidae</taxon>
        <taxon>Steinernema</taxon>
    </lineage>
</organism>
<dbReference type="PANTHER" id="PTHR45975:SF2">
    <property type="entry name" value="NUCLEOSOME-REMODELING FACTOR SUBUNIT BPTF"/>
    <property type="match status" value="1"/>
</dbReference>
<feature type="region of interest" description="Disordered" evidence="6">
    <location>
        <begin position="586"/>
        <end position="655"/>
    </location>
</feature>
<dbReference type="SUPFAM" id="SSF57903">
    <property type="entry name" value="FYVE/PHD zinc finger"/>
    <property type="match status" value="2"/>
</dbReference>
<keyword evidence="3" id="KW-0862">Zinc</keyword>
<gene>
    <name evidence="8" type="ORF">QR680_001184</name>
</gene>
<reference evidence="8" key="1">
    <citation type="submission" date="2023-06" db="EMBL/GenBank/DDBJ databases">
        <title>Genomic analysis of the entomopathogenic nematode Steinernema hermaphroditum.</title>
        <authorList>
            <person name="Schwarz E.M."/>
            <person name="Heppert J.K."/>
            <person name="Baniya A."/>
            <person name="Schwartz H.T."/>
            <person name="Tan C.-H."/>
            <person name="Antoshechkin I."/>
            <person name="Sternberg P.W."/>
            <person name="Goodrich-Blair H."/>
            <person name="Dillman A.R."/>
        </authorList>
    </citation>
    <scope>NUCLEOTIDE SEQUENCE</scope>
    <source>
        <strain evidence="8">PS9179</strain>
        <tissue evidence="8">Whole animal</tissue>
    </source>
</reference>
<dbReference type="Pfam" id="PF00628">
    <property type="entry name" value="PHD"/>
    <property type="match status" value="2"/>
</dbReference>
<evidence type="ECO:0000256" key="4">
    <source>
        <dbReference type="PROSITE-ProRule" id="PRU00146"/>
    </source>
</evidence>
<feature type="compositionally biased region" description="Basic residues" evidence="6">
    <location>
        <begin position="476"/>
        <end position="488"/>
    </location>
</feature>
<proteinExistence type="predicted"/>
<keyword evidence="9" id="KW-1185">Reference proteome</keyword>
<protein>
    <recommendedName>
        <fullName evidence="7">PHD-type domain-containing protein</fullName>
    </recommendedName>
</protein>
<dbReference type="InterPro" id="IPR013083">
    <property type="entry name" value="Znf_RING/FYVE/PHD"/>
</dbReference>
<dbReference type="EMBL" id="JAUCMV010000005">
    <property type="protein sequence ID" value="KAK0395249.1"/>
    <property type="molecule type" value="Genomic_DNA"/>
</dbReference>
<keyword evidence="1" id="KW-0479">Metal-binding</keyword>
<sequence length="781" mass="87861">MLVMPNEPYDLHGPPQLDPQAPTPEPASVVSLKRVEGVRYEGDMIEQNPRLRRVARVARGGFVQAGTGVRLVRILGSPLEKRPMRVAGERRLISAEEYARIRANQVLAAPYPVAPQQFVRKRVITEPRVETIDLTNETTDNDLVHEDEYRMVTGFAKVPSDPSVVPSSVPQPQPVRAAPVRYIRSTMPANVRGVPAMRPITAVSRPVIPSNPHGGSAIGARVMRQMIGRGGLVQRTIRRAPVNVARVGFKPLEPIKRPMMRRPPSMRFEFESNEEEERAIAQAIAHEEELMRQEEERERAKNANSLSLFPSLEGEFRRVEEGLRQKELATRSELERRRLAPSNPLLSTYTSPFARDAAHRHQQLIEQNQAFTKKSSNLAPSKDDTLDVRVAKQLLDTLITQVCKAEKLEKIISWQRPPPPQIRVREPNPRYPVMRFNQQETQLHEKMDILKREVLKRRQKIEEQAERETGITPPWKRSRVRTRPRPKKKPADHPHGDQTKKENTTNGSEIKMVEDPSQISLGGDSVVYTSNEPPEDTTPPDLNDLLDEVHHLTFDSHLQELTPEHLSILDPCNLLETEILEEGKLDEHSTNLSLSLSPKKSPPKGRRKSSPEKMKRESISEKSEASATTVSTIPAPPPRGRGRPPKSGKKDGAKASVPSLALDAAKCKCICKEAFDPRRFYIPCTACGRYYHGQCVGLGDKKSKRMKGFICDHCKKSADADVYCVCRKPYDSNQFYVGCDGCEGWFHPACVGTTQSEVEKHDTYLCPSCNGKTVSSGGRRR</sequence>
<evidence type="ECO:0000259" key="7">
    <source>
        <dbReference type="PROSITE" id="PS50016"/>
    </source>
</evidence>
<dbReference type="CDD" id="cd15560">
    <property type="entry name" value="PHD2_3_BPTF"/>
    <property type="match status" value="1"/>
</dbReference>
<accession>A0AA39GY14</accession>
<feature type="region of interest" description="Disordered" evidence="6">
    <location>
        <begin position="1"/>
        <end position="26"/>
    </location>
</feature>
<evidence type="ECO:0000256" key="5">
    <source>
        <dbReference type="SAM" id="Coils"/>
    </source>
</evidence>
<name>A0AA39GY14_9BILA</name>
<dbReference type="Proteomes" id="UP001175271">
    <property type="component" value="Unassembled WGS sequence"/>
</dbReference>
<feature type="coiled-coil region" evidence="5">
    <location>
        <begin position="273"/>
        <end position="303"/>
    </location>
</feature>
<comment type="caution">
    <text evidence="8">The sequence shown here is derived from an EMBL/GenBank/DDBJ whole genome shotgun (WGS) entry which is preliminary data.</text>
</comment>
<dbReference type="GO" id="GO:0006357">
    <property type="term" value="P:regulation of transcription by RNA polymerase II"/>
    <property type="evidence" value="ECO:0007669"/>
    <property type="project" value="InterPro"/>
</dbReference>
<dbReference type="AlphaFoldDB" id="A0AA39GY14"/>
<dbReference type="InterPro" id="IPR011011">
    <property type="entry name" value="Znf_FYVE_PHD"/>
</dbReference>
<evidence type="ECO:0000313" key="8">
    <source>
        <dbReference type="EMBL" id="KAK0395249.1"/>
    </source>
</evidence>